<dbReference type="InterPro" id="IPR002123">
    <property type="entry name" value="Plipid/glycerol_acylTrfase"/>
</dbReference>
<dbReference type="GO" id="GO:0016287">
    <property type="term" value="F:glycerone-phosphate O-acyltransferase activity"/>
    <property type="evidence" value="ECO:0007669"/>
    <property type="project" value="TreeGrafter"/>
</dbReference>
<keyword evidence="2" id="KW-0812">Transmembrane</keyword>
<dbReference type="GO" id="GO:0008654">
    <property type="term" value="P:phospholipid biosynthetic process"/>
    <property type="evidence" value="ECO:0007669"/>
    <property type="project" value="TreeGrafter"/>
</dbReference>
<evidence type="ECO:0000256" key="2">
    <source>
        <dbReference type="SAM" id="Phobius"/>
    </source>
</evidence>
<dbReference type="Gene3D" id="3.40.50.720">
    <property type="entry name" value="NAD(P)-binding Rossmann-like Domain"/>
    <property type="match status" value="1"/>
</dbReference>
<keyword evidence="5" id="KW-1185">Reference proteome</keyword>
<feature type="transmembrane region" description="Helical" evidence="2">
    <location>
        <begin position="1142"/>
        <end position="1164"/>
    </location>
</feature>
<comment type="caution">
    <text evidence="4">The sequence shown here is derived from an EMBL/GenBank/DDBJ whole genome shotgun (WGS) entry which is preliminary data.</text>
</comment>
<feature type="compositionally biased region" description="Polar residues" evidence="1">
    <location>
        <begin position="626"/>
        <end position="652"/>
    </location>
</feature>
<dbReference type="CDD" id="cd07992">
    <property type="entry name" value="LPLAT_AAK14816-like"/>
    <property type="match status" value="1"/>
</dbReference>
<feature type="compositionally biased region" description="Basic and acidic residues" evidence="1">
    <location>
        <begin position="731"/>
        <end position="750"/>
    </location>
</feature>
<feature type="region of interest" description="Disordered" evidence="1">
    <location>
        <begin position="685"/>
        <end position="705"/>
    </location>
</feature>
<dbReference type="SUPFAM" id="SSF69593">
    <property type="entry name" value="Glycerol-3-phosphate (1)-acyltransferase"/>
    <property type="match status" value="1"/>
</dbReference>
<gene>
    <name evidence="4" type="ORF">HYFRA_00009418</name>
</gene>
<dbReference type="GO" id="GO:0004366">
    <property type="term" value="F:glycerol-3-phosphate O-acyltransferase activity"/>
    <property type="evidence" value="ECO:0007669"/>
    <property type="project" value="TreeGrafter"/>
</dbReference>
<evidence type="ECO:0000259" key="3">
    <source>
        <dbReference type="SMART" id="SM00563"/>
    </source>
</evidence>
<keyword evidence="2" id="KW-1133">Transmembrane helix</keyword>
<feature type="region of interest" description="Disordered" evidence="1">
    <location>
        <begin position="622"/>
        <end position="673"/>
    </location>
</feature>
<keyword evidence="2" id="KW-0472">Membrane</keyword>
<proteinExistence type="predicted"/>
<reference evidence="4" key="1">
    <citation type="submission" date="2021-07" db="EMBL/GenBank/DDBJ databases">
        <authorList>
            <person name="Durling M."/>
        </authorList>
    </citation>
    <scope>NUCLEOTIDE SEQUENCE</scope>
</reference>
<name>A0A9N9PRR9_9HELO</name>
<dbReference type="InterPro" id="IPR052744">
    <property type="entry name" value="GPAT/DAPAT"/>
</dbReference>
<dbReference type="Proteomes" id="UP000696280">
    <property type="component" value="Unassembled WGS sequence"/>
</dbReference>
<feature type="transmembrane region" description="Helical" evidence="2">
    <location>
        <begin position="440"/>
        <end position="466"/>
    </location>
</feature>
<feature type="region of interest" description="Disordered" evidence="1">
    <location>
        <begin position="730"/>
        <end position="763"/>
    </location>
</feature>
<feature type="compositionally biased region" description="Low complexity" evidence="1">
    <location>
        <begin position="686"/>
        <end position="705"/>
    </location>
</feature>
<dbReference type="PANTHER" id="PTHR31605">
    <property type="entry name" value="GLYCEROL-3-PHOSPHATE O-ACYLTRANSFERASE 1"/>
    <property type="match status" value="1"/>
</dbReference>
<evidence type="ECO:0000256" key="1">
    <source>
        <dbReference type="SAM" id="MobiDB-lite"/>
    </source>
</evidence>
<protein>
    <recommendedName>
        <fullName evidence="3">Phospholipid/glycerol acyltransferase domain-containing protein</fullName>
    </recommendedName>
</protein>
<dbReference type="SMART" id="SM00563">
    <property type="entry name" value="PlsC"/>
    <property type="match status" value="1"/>
</dbReference>
<feature type="transmembrane region" description="Helical" evidence="2">
    <location>
        <begin position="498"/>
        <end position="521"/>
    </location>
</feature>
<dbReference type="PANTHER" id="PTHR31605:SF0">
    <property type="entry name" value="GLYCEROL-3-PHOSPHATE O-ACYLTRANSFERASE 1"/>
    <property type="match status" value="1"/>
</dbReference>
<evidence type="ECO:0000313" key="5">
    <source>
        <dbReference type="Proteomes" id="UP000696280"/>
    </source>
</evidence>
<feature type="region of interest" description="Disordered" evidence="1">
    <location>
        <begin position="977"/>
        <end position="1006"/>
    </location>
</feature>
<dbReference type="EMBL" id="CAJVRL010000077">
    <property type="protein sequence ID" value="CAG8957216.1"/>
    <property type="molecule type" value="Genomic_DNA"/>
</dbReference>
<dbReference type="OrthoDB" id="2427554at2759"/>
<feature type="transmembrane region" description="Helical" evidence="2">
    <location>
        <begin position="533"/>
        <end position="554"/>
    </location>
</feature>
<feature type="domain" description="Phospholipid/glycerol acyltransferase" evidence="3">
    <location>
        <begin position="62"/>
        <end position="300"/>
    </location>
</feature>
<accession>A0A9N9PRR9</accession>
<sequence>MPRKEEQVHAHMPRKDKHKEKYPMTNWIYDVFLWTFSILVDLFFREVHPRGSWKVPRTGPLIFVAAPHANQFVDPLILMRTLRTECHRRAAFLIAAKSMNRWLIGWFARKVGAVPVGRALDMVKPGSGTIYLPDPISDPFLVRGISTKFRGKEIQIGGLLVLPSVNGTAANAEIAEVISDEEIRLKKPFKGRAAMEQLTGREDLDENGKFTNEAIQGTAEGFQGVKYKTAPKVDQTEVYDAVFDRLNGTDGAVGIFPEGGSHDRTELLPLKAGVAIMALGALAANPDSGLKIIPCGMNYFHAHKFRSRAVIEFGNPVEVPQELVELYRSGERREAVSQLLDTVYQALVAVTVTSPDYDTLMLIQAARRLYNPTGKKLPLPMIVELNRRLVKGYTHYKDDPRIVSLKKSVVSYNKQLRYMNIRDHQVEYAKKSIPKALLLLFYRLGKISVLSVGVLPGLVLFSPVFVASKIISIKKSREALAASTVKLQGRDVMATWKLLVALAFAPILYNFYTILLTYWTYRNRIQGYVPDSVPLWAIWVAGYIIFPAITFAALRFGEVGMDILKSLRPLVLSLNPTSSNTITKLRARREKLSAEVTDLINTLGPEMFPDFDSARIVANPFKNGDMASSPTSSSFNRRGSEQSGVSGTSTPPSYEKFGEGPSSNNGHLPRNESFKNLGNIALFATRPPSRNRSHSSSSGGAPGSASFPLQAFSTLDTKGSFAEVSQKIRGAMRERGQTRRRQSEAVRGEQEGEDDESENGVEKQNGLGYAIAARLIDEFITSPATSPSKHLILILCTRTPLNTRFTISRLRAHLRRCVEYSEYAKKLAQKAKAQGKTYKWEDQVQRVHFLGVEVDLCDLKGVYRLTDRLVNGTVGSPDATTIDGRKLPHGSPGTQSFSDNVQQDRWALSQEPGSVGAQRSWGWGLSGIRIPRLDVVILSAGIGGWAGVNWPIAIRDVLFDTVEAVTYPKFKIPTIGARSKPQSSYGAKNGTKDEEKEPLLAGKSESTEPPLGKVFCSNIFGHYILAHELMPLLSRPASPTSKSGGKIVWVSSIEGLPENVSLDDIQALKSKTPYEDTKGLIDIMSLTSSLPSVQRAVSSYFDSSKTVSASKSKSRENGEVEELPLVKPKIYLTHPGIFCSEIMPLPAILVFFYRLIFIFARWIGSVWHPGQPYKAAVAPTWIALTDDEVLEDMEGGGMQKAKWGSASNRSGEERVMKTEVKGWGWNGVVGTKEGGLGRKRGAVDVTKEEREDFEVLGAKCWAEMEELRRSWEGILGVRDTEK</sequence>
<organism evidence="4 5">
    <name type="scientific">Hymenoscyphus fraxineus</name>
    <dbReference type="NCBI Taxonomy" id="746836"/>
    <lineage>
        <taxon>Eukaryota</taxon>
        <taxon>Fungi</taxon>
        <taxon>Dikarya</taxon>
        <taxon>Ascomycota</taxon>
        <taxon>Pezizomycotina</taxon>
        <taxon>Leotiomycetes</taxon>
        <taxon>Helotiales</taxon>
        <taxon>Helotiaceae</taxon>
        <taxon>Hymenoscyphus</taxon>
    </lineage>
</organism>
<evidence type="ECO:0000313" key="4">
    <source>
        <dbReference type="EMBL" id="CAG8957216.1"/>
    </source>
</evidence>